<dbReference type="SUPFAM" id="SSF56601">
    <property type="entry name" value="beta-lactamase/transpeptidase-like"/>
    <property type="match status" value="1"/>
</dbReference>
<organism evidence="14 15">
    <name type="scientific">Oryzihumus leptocrescens</name>
    <dbReference type="NCBI Taxonomy" id="297536"/>
    <lineage>
        <taxon>Bacteria</taxon>
        <taxon>Bacillati</taxon>
        <taxon>Actinomycetota</taxon>
        <taxon>Actinomycetes</taxon>
        <taxon>Micrococcales</taxon>
        <taxon>Intrasporangiaceae</taxon>
        <taxon>Oryzihumus</taxon>
    </lineage>
</organism>
<dbReference type="Pfam" id="PF00768">
    <property type="entry name" value="Peptidase_S11"/>
    <property type="match status" value="1"/>
</dbReference>
<keyword evidence="3" id="KW-0378">Hydrolase</keyword>
<dbReference type="AlphaFoldDB" id="A0A542ZFX4"/>
<keyword evidence="4" id="KW-0133">Cell shape</keyword>
<keyword evidence="14" id="KW-0121">Carboxypeptidase</keyword>
<dbReference type="PANTHER" id="PTHR21581">
    <property type="entry name" value="D-ALANYL-D-ALANINE CARBOXYPEPTIDASE"/>
    <property type="match status" value="1"/>
</dbReference>
<evidence type="ECO:0000256" key="4">
    <source>
        <dbReference type="ARBA" id="ARBA00022960"/>
    </source>
</evidence>
<gene>
    <name evidence="14" type="ORF">FB474_0580</name>
</gene>
<keyword evidence="2 12" id="KW-0732">Signal</keyword>
<evidence type="ECO:0000256" key="9">
    <source>
        <dbReference type="RuleBase" id="RU004016"/>
    </source>
</evidence>
<feature type="binding site" evidence="8">
    <location>
        <position position="278"/>
    </location>
    <ligand>
        <name>substrate</name>
    </ligand>
</feature>
<evidence type="ECO:0000256" key="8">
    <source>
        <dbReference type="PIRSR" id="PIRSR618044-2"/>
    </source>
</evidence>
<dbReference type="InterPro" id="IPR001967">
    <property type="entry name" value="Peptidase_S11_N"/>
</dbReference>
<dbReference type="Proteomes" id="UP000319514">
    <property type="component" value="Unassembled WGS sequence"/>
</dbReference>
<dbReference type="InterPro" id="IPR012338">
    <property type="entry name" value="Beta-lactam/transpept-like"/>
</dbReference>
<evidence type="ECO:0000259" key="13">
    <source>
        <dbReference type="Pfam" id="PF00768"/>
    </source>
</evidence>
<dbReference type="GO" id="GO:0071555">
    <property type="term" value="P:cell wall organization"/>
    <property type="evidence" value="ECO:0007669"/>
    <property type="project" value="UniProtKB-KW"/>
</dbReference>
<dbReference type="EMBL" id="VFOQ01000001">
    <property type="protein sequence ID" value="TQL59232.1"/>
    <property type="molecule type" value="Genomic_DNA"/>
</dbReference>
<dbReference type="GO" id="GO:0008360">
    <property type="term" value="P:regulation of cell shape"/>
    <property type="evidence" value="ECO:0007669"/>
    <property type="project" value="UniProtKB-KW"/>
</dbReference>
<keyword evidence="11" id="KW-0812">Transmembrane</keyword>
<sequence>MPLMSPLPRTGRALAASILLAATGAFGVGAPASAVTAAGGTPTPSTTTAPASASSRPVVGGEALGRPGVIVDRPAGVPAPPAMPCGSWLVADMTTGEVLAAKAPHARFLPASTLKTLAALALIPRVRPEAMVMANREDANADGTRVGIMPGTAYRASTLFQAMLMASANDAVYALASANGGRPHTVGQMNATARHLGALDTFAVDPSGLDGPGETSSAYDLALIGRAAMQLPDFRTYVATKHIKFPGGKDARGRARPAYDIQNHDRLLYNYPGAIGIKNGYTIAAKQTFIGAATRHGHTYLVTQMAGTNGSWRVTAKLLDWAFAYGTRVKPVGTLVEPGAVERKLSQARSGLQVRTLLAGSPADLAAPPLRPWVGGVGLLGAVALVGALATRAIRRTRR</sequence>
<feature type="domain" description="Peptidase S11 D-alanyl-D-alanine carboxypeptidase A N-terminal" evidence="13">
    <location>
        <begin position="79"/>
        <end position="298"/>
    </location>
</feature>
<protein>
    <submittedName>
        <fullName evidence="14">D-alanyl-D-alanine carboxypeptidase (Penicillin-binding protein 5/6)</fullName>
    </submittedName>
</protein>
<name>A0A542ZFX4_9MICO</name>
<evidence type="ECO:0000256" key="5">
    <source>
        <dbReference type="ARBA" id="ARBA00022984"/>
    </source>
</evidence>
<keyword evidence="11" id="KW-1133">Transmembrane helix</keyword>
<evidence type="ECO:0000256" key="10">
    <source>
        <dbReference type="SAM" id="MobiDB-lite"/>
    </source>
</evidence>
<dbReference type="GO" id="GO:0006508">
    <property type="term" value="P:proteolysis"/>
    <property type="evidence" value="ECO:0007669"/>
    <property type="project" value="InterPro"/>
</dbReference>
<feature type="transmembrane region" description="Helical" evidence="11">
    <location>
        <begin position="373"/>
        <end position="394"/>
    </location>
</feature>
<evidence type="ECO:0000256" key="6">
    <source>
        <dbReference type="ARBA" id="ARBA00023316"/>
    </source>
</evidence>
<keyword evidence="5" id="KW-0573">Peptidoglycan synthesis</keyword>
<comment type="similarity">
    <text evidence="1 9">Belongs to the peptidase S11 family.</text>
</comment>
<keyword evidence="15" id="KW-1185">Reference proteome</keyword>
<keyword evidence="14" id="KW-0645">Protease</keyword>
<evidence type="ECO:0000313" key="14">
    <source>
        <dbReference type="EMBL" id="TQL59232.1"/>
    </source>
</evidence>
<evidence type="ECO:0000256" key="7">
    <source>
        <dbReference type="PIRSR" id="PIRSR618044-1"/>
    </source>
</evidence>
<feature type="active site" evidence="7">
    <location>
        <position position="167"/>
    </location>
</feature>
<feature type="active site" description="Proton acceptor" evidence="7">
    <location>
        <position position="115"/>
    </location>
</feature>
<dbReference type="PRINTS" id="PR00725">
    <property type="entry name" value="DADACBPTASE1"/>
</dbReference>
<accession>A0A542ZFX4</accession>
<feature type="active site" description="Acyl-ester intermediate" evidence="7">
    <location>
        <position position="112"/>
    </location>
</feature>
<keyword evidence="6" id="KW-0961">Cell wall biogenesis/degradation</keyword>
<feature type="region of interest" description="Disordered" evidence="10">
    <location>
        <begin position="35"/>
        <end position="58"/>
    </location>
</feature>
<dbReference type="Gene3D" id="3.40.710.10">
    <property type="entry name" value="DD-peptidase/beta-lactamase superfamily"/>
    <property type="match status" value="1"/>
</dbReference>
<evidence type="ECO:0000256" key="2">
    <source>
        <dbReference type="ARBA" id="ARBA00022729"/>
    </source>
</evidence>
<evidence type="ECO:0000256" key="12">
    <source>
        <dbReference type="SAM" id="SignalP"/>
    </source>
</evidence>
<dbReference type="PANTHER" id="PTHR21581:SF33">
    <property type="entry name" value="D-ALANYL-D-ALANINE CARBOXYPEPTIDASE DACB"/>
    <property type="match status" value="1"/>
</dbReference>
<comment type="caution">
    <text evidence="14">The sequence shown here is derived from an EMBL/GenBank/DDBJ whole genome shotgun (WGS) entry which is preliminary data.</text>
</comment>
<keyword evidence="11" id="KW-0472">Membrane</keyword>
<dbReference type="GO" id="GO:0009252">
    <property type="term" value="P:peptidoglycan biosynthetic process"/>
    <property type="evidence" value="ECO:0007669"/>
    <property type="project" value="UniProtKB-KW"/>
</dbReference>
<reference evidence="14 15" key="1">
    <citation type="submission" date="2019-06" db="EMBL/GenBank/DDBJ databases">
        <title>Sequencing the genomes of 1000 actinobacteria strains.</title>
        <authorList>
            <person name="Klenk H.-P."/>
        </authorList>
    </citation>
    <scope>NUCLEOTIDE SEQUENCE [LARGE SCALE GENOMIC DNA]</scope>
    <source>
        <strain evidence="14 15">DSM 18082</strain>
    </source>
</reference>
<evidence type="ECO:0000256" key="3">
    <source>
        <dbReference type="ARBA" id="ARBA00022801"/>
    </source>
</evidence>
<feature type="chain" id="PRO_5038491120" evidence="12">
    <location>
        <begin position="28"/>
        <end position="399"/>
    </location>
</feature>
<evidence type="ECO:0000256" key="1">
    <source>
        <dbReference type="ARBA" id="ARBA00007164"/>
    </source>
</evidence>
<evidence type="ECO:0000313" key="15">
    <source>
        <dbReference type="Proteomes" id="UP000319514"/>
    </source>
</evidence>
<dbReference type="InterPro" id="IPR018044">
    <property type="entry name" value="Peptidase_S11"/>
</dbReference>
<dbReference type="GO" id="GO:0009002">
    <property type="term" value="F:serine-type D-Ala-D-Ala carboxypeptidase activity"/>
    <property type="evidence" value="ECO:0007669"/>
    <property type="project" value="InterPro"/>
</dbReference>
<proteinExistence type="inferred from homology"/>
<evidence type="ECO:0000256" key="11">
    <source>
        <dbReference type="SAM" id="Phobius"/>
    </source>
</evidence>
<feature type="signal peptide" evidence="12">
    <location>
        <begin position="1"/>
        <end position="27"/>
    </location>
</feature>